<accession>A0A0M3JBJ1</accession>
<dbReference type="GO" id="GO:0005741">
    <property type="term" value="C:mitochondrial outer membrane"/>
    <property type="evidence" value="ECO:0007669"/>
    <property type="project" value="TreeGrafter"/>
</dbReference>
<sequence length="192" mass="23145">MQVREQHMLRFKQFLVDELKVCNEAEAKNRIFFISAREMLDARMKAKGLIHKAYQMDGHQYRAMEFTNFESQFEQIISKSAINTKFEAHQRRAREIVAAMRANIEIVNNVAAKKRESLEEELRSKEEIFKQCYSNWKEFERNAIVEVKRLRAEVHLKVSADFYEEIYRLEAIIDKFDYKFVDEPRFIKDYKK</sequence>
<evidence type="ECO:0000256" key="2">
    <source>
        <dbReference type="ARBA" id="ARBA00022741"/>
    </source>
</evidence>
<evidence type="ECO:0000256" key="4">
    <source>
        <dbReference type="ARBA" id="ARBA00023134"/>
    </source>
</evidence>
<protein>
    <submittedName>
        <fullName evidence="9">Transmembrane GTPase fzo-1 (inferred by orthology to a C. elegans protein)</fullName>
    </submittedName>
</protein>
<evidence type="ECO:0000313" key="8">
    <source>
        <dbReference type="Proteomes" id="UP000267096"/>
    </source>
</evidence>
<keyword evidence="2" id="KW-0547">Nucleotide-binding</keyword>
<dbReference type="PANTHER" id="PTHR10465">
    <property type="entry name" value="TRANSMEMBRANE GTPASE FZO1"/>
    <property type="match status" value="1"/>
</dbReference>
<dbReference type="Proteomes" id="UP000267096">
    <property type="component" value="Unassembled WGS sequence"/>
</dbReference>
<dbReference type="GO" id="GO:0008053">
    <property type="term" value="P:mitochondrial fusion"/>
    <property type="evidence" value="ECO:0007669"/>
    <property type="project" value="TreeGrafter"/>
</dbReference>
<reference evidence="7 8" key="2">
    <citation type="submission" date="2018-11" db="EMBL/GenBank/DDBJ databases">
        <authorList>
            <consortium name="Pathogen Informatics"/>
        </authorList>
    </citation>
    <scope>NUCLEOTIDE SEQUENCE [LARGE SCALE GENOMIC DNA]</scope>
</reference>
<dbReference type="InterPro" id="IPR027094">
    <property type="entry name" value="Mitofusin_fam"/>
</dbReference>
<feature type="coiled-coil region" evidence="6">
    <location>
        <begin position="101"/>
        <end position="128"/>
    </location>
</feature>
<reference evidence="9" key="1">
    <citation type="submission" date="2017-02" db="UniProtKB">
        <authorList>
            <consortium name="WormBaseParasite"/>
        </authorList>
    </citation>
    <scope>IDENTIFICATION</scope>
</reference>
<dbReference type="PANTHER" id="PTHR10465:SF3">
    <property type="entry name" value="TRANSMEMBRANE GTPASE MARF-RELATED"/>
    <property type="match status" value="1"/>
</dbReference>
<evidence type="ECO:0000256" key="1">
    <source>
        <dbReference type="ARBA" id="ARBA00004370"/>
    </source>
</evidence>
<dbReference type="OrthoDB" id="5863652at2759"/>
<dbReference type="GO" id="GO:0005525">
    <property type="term" value="F:GTP binding"/>
    <property type="evidence" value="ECO:0007669"/>
    <property type="project" value="UniProtKB-KW"/>
</dbReference>
<dbReference type="GO" id="GO:0051646">
    <property type="term" value="P:mitochondrion localization"/>
    <property type="evidence" value="ECO:0007669"/>
    <property type="project" value="TreeGrafter"/>
</dbReference>
<dbReference type="GO" id="GO:0003924">
    <property type="term" value="F:GTPase activity"/>
    <property type="evidence" value="ECO:0007669"/>
    <property type="project" value="InterPro"/>
</dbReference>
<evidence type="ECO:0000256" key="5">
    <source>
        <dbReference type="ARBA" id="ARBA00023136"/>
    </source>
</evidence>
<evidence type="ECO:0000256" key="3">
    <source>
        <dbReference type="ARBA" id="ARBA00022801"/>
    </source>
</evidence>
<dbReference type="EMBL" id="UYRR01008708">
    <property type="protein sequence ID" value="VDK24461.1"/>
    <property type="molecule type" value="Genomic_DNA"/>
</dbReference>
<evidence type="ECO:0000256" key="6">
    <source>
        <dbReference type="SAM" id="Coils"/>
    </source>
</evidence>
<organism evidence="9">
    <name type="scientific">Anisakis simplex</name>
    <name type="common">Herring worm</name>
    <dbReference type="NCBI Taxonomy" id="6269"/>
    <lineage>
        <taxon>Eukaryota</taxon>
        <taxon>Metazoa</taxon>
        <taxon>Ecdysozoa</taxon>
        <taxon>Nematoda</taxon>
        <taxon>Chromadorea</taxon>
        <taxon>Rhabditida</taxon>
        <taxon>Spirurina</taxon>
        <taxon>Ascaridomorpha</taxon>
        <taxon>Ascaridoidea</taxon>
        <taxon>Anisakidae</taxon>
        <taxon>Anisakis</taxon>
        <taxon>Anisakis simplex complex</taxon>
    </lineage>
</organism>
<keyword evidence="5" id="KW-0472">Membrane</keyword>
<evidence type="ECO:0000313" key="9">
    <source>
        <dbReference type="WBParaSite" id="ASIM_0000496701-mRNA-1"/>
    </source>
</evidence>
<comment type="subcellular location">
    <subcellularLocation>
        <location evidence="1">Membrane</location>
    </subcellularLocation>
</comment>
<gene>
    <name evidence="7" type="ORF">ASIM_LOCUS4775</name>
</gene>
<keyword evidence="3" id="KW-0378">Hydrolase</keyword>
<keyword evidence="4" id="KW-0342">GTP-binding</keyword>
<keyword evidence="6" id="KW-0175">Coiled coil</keyword>
<proteinExistence type="predicted"/>
<evidence type="ECO:0000313" key="7">
    <source>
        <dbReference type="EMBL" id="VDK24461.1"/>
    </source>
</evidence>
<keyword evidence="8" id="KW-1185">Reference proteome</keyword>
<dbReference type="AlphaFoldDB" id="A0A0M3JBJ1"/>
<name>A0A0M3JBJ1_ANISI</name>
<dbReference type="WBParaSite" id="ASIM_0000496701-mRNA-1">
    <property type="protein sequence ID" value="ASIM_0000496701-mRNA-1"/>
    <property type="gene ID" value="ASIM_0000496701"/>
</dbReference>